<dbReference type="InterPro" id="IPR027417">
    <property type="entry name" value="P-loop_NTPase"/>
</dbReference>
<evidence type="ECO:0000259" key="1">
    <source>
        <dbReference type="Pfam" id="PF13401"/>
    </source>
</evidence>
<gene>
    <name evidence="2" type="ORF">HMPREF1222_00033</name>
</gene>
<dbReference type="Proteomes" id="UP000014605">
    <property type="component" value="Unassembled WGS sequence"/>
</dbReference>
<sequence length="286" mass="32387">MLTLQARKAFKVVSDPFTGDVTKAADVYMSEDTRFIAEYLYQTARAGGMLALIGESGSGKTTLRRYAIDRMQTEGQKVRVITPRIIDKSRLTAASICDAIILDCSEEKPKRTLEGKARQIERILTNSSRAGWSHVLMIEEAHDLHIQTLKYLKRFWELEDGFKKLLAIILIGQPEMKGKLDEAKNWEAREVIRRMEVLELAPLGSGKDIAAYLDVKFARLKRERKSIITDEGCEALALKLRRQTRSQQLVYSIAYPLLVNNWMRRAMNLAAELGGQIVDADIVNSL</sequence>
<comment type="caution">
    <text evidence="2">The sequence shown here is derived from an EMBL/GenBank/DDBJ whole genome shotgun (WGS) entry which is preliminary data.</text>
</comment>
<dbReference type="RefSeq" id="WP_016517681.1">
    <property type="nucleotide sequence ID" value="NZ_KE332512.1"/>
</dbReference>
<proteinExistence type="predicted"/>
<evidence type="ECO:0000313" key="2">
    <source>
        <dbReference type="EMBL" id="EPF47774.1"/>
    </source>
</evidence>
<dbReference type="EMBL" id="ATFC01000001">
    <property type="protein sequence ID" value="EPF47774.1"/>
    <property type="molecule type" value="Genomic_DNA"/>
</dbReference>
<dbReference type="PANTHER" id="PTHR35894">
    <property type="entry name" value="GENERAL SECRETION PATHWAY PROTEIN A-RELATED"/>
    <property type="match status" value="1"/>
</dbReference>
<keyword evidence="3" id="KW-1185">Reference proteome</keyword>
<name>S3MFD6_9SPIR</name>
<dbReference type="InterPro" id="IPR052026">
    <property type="entry name" value="ExeA_AAA_ATPase_DNA-bind"/>
</dbReference>
<feature type="domain" description="ORC1/DEAH AAA+ ATPase" evidence="1">
    <location>
        <begin position="46"/>
        <end position="178"/>
    </location>
</feature>
<dbReference type="Pfam" id="PF13401">
    <property type="entry name" value="AAA_22"/>
    <property type="match status" value="1"/>
</dbReference>
<dbReference type="AlphaFoldDB" id="S3MFD6"/>
<organism evidence="2 3">
    <name type="scientific">Treponema vincentii F0403</name>
    <dbReference type="NCBI Taxonomy" id="1125702"/>
    <lineage>
        <taxon>Bacteria</taxon>
        <taxon>Pseudomonadati</taxon>
        <taxon>Spirochaetota</taxon>
        <taxon>Spirochaetia</taxon>
        <taxon>Spirochaetales</taxon>
        <taxon>Treponemataceae</taxon>
        <taxon>Treponema</taxon>
    </lineage>
</organism>
<dbReference type="PATRIC" id="fig|1125702.3.peg.33"/>
<dbReference type="PANTHER" id="PTHR35894:SF1">
    <property type="entry name" value="PHOSPHORIBULOKINASE _ URIDINE KINASE FAMILY"/>
    <property type="match status" value="1"/>
</dbReference>
<accession>S3MFD6</accession>
<dbReference type="SUPFAM" id="SSF52540">
    <property type="entry name" value="P-loop containing nucleoside triphosphate hydrolases"/>
    <property type="match status" value="1"/>
</dbReference>
<reference evidence="2 3" key="1">
    <citation type="submission" date="2013-04" db="EMBL/GenBank/DDBJ databases">
        <title>The Genome Sequence of Treponema vincentii F0403.</title>
        <authorList>
            <consortium name="The Broad Institute Genomics Platform"/>
            <person name="Earl A."/>
            <person name="Ward D."/>
            <person name="Feldgarden M."/>
            <person name="Gevers D."/>
            <person name="Leonetti C."/>
            <person name="Izard J."/>
            <person name="Walker B."/>
            <person name="Young S."/>
            <person name="Zeng Q."/>
            <person name="Gargeya S."/>
            <person name="Fitzgerald M."/>
            <person name="Haas B."/>
            <person name="Abouelleil A."/>
            <person name="Allen A.W."/>
            <person name="Alvarado L."/>
            <person name="Arachchi H.M."/>
            <person name="Berlin A.M."/>
            <person name="Chapman S.B."/>
            <person name="Gainer-Dewar J."/>
            <person name="Goldberg J."/>
            <person name="Griggs A."/>
            <person name="Gujja S."/>
            <person name="Hansen M."/>
            <person name="Howarth C."/>
            <person name="Imamovic A."/>
            <person name="Ireland A."/>
            <person name="Larimer J."/>
            <person name="McCowan C."/>
            <person name="Murphy C."/>
            <person name="Pearson M."/>
            <person name="Poon T.W."/>
            <person name="Priest M."/>
            <person name="Roberts A."/>
            <person name="Saif S."/>
            <person name="Shea T."/>
            <person name="Sisk P."/>
            <person name="Sykes S."/>
            <person name="Wortman J."/>
            <person name="Nusbaum C."/>
            <person name="Birren B."/>
        </authorList>
    </citation>
    <scope>NUCLEOTIDE SEQUENCE [LARGE SCALE GENOMIC DNA]</scope>
    <source>
        <strain evidence="2 3">F0403</strain>
    </source>
</reference>
<dbReference type="HOGENOM" id="CLU_079348_0_0_12"/>
<dbReference type="InterPro" id="IPR049945">
    <property type="entry name" value="AAA_22"/>
</dbReference>
<dbReference type="Gene3D" id="3.40.50.300">
    <property type="entry name" value="P-loop containing nucleotide triphosphate hydrolases"/>
    <property type="match status" value="1"/>
</dbReference>
<dbReference type="GO" id="GO:0016887">
    <property type="term" value="F:ATP hydrolysis activity"/>
    <property type="evidence" value="ECO:0007669"/>
    <property type="project" value="InterPro"/>
</dbReference>
<evidence type="ECO:0000313" key="3">
    <source>
        <dbReference type="Proteomes" id="UP000014605"/>
    </source>
</evidence>
<dbReference type="GeneID" id="301460257"/>
<protein>
    <recommendedName>
        <fullName evidence="1">ORC1/DEAH AAA+ ATPase domain-containing protein</fullName>
    </recommendedName>
</protein>